<gene>
    <name evidence="2" type="ORF">NX02_22405</name>
</gene>
<dbReference type="STRING" id="1123269.NX02_22405"/>
<reference evidence="2 3" key="1">
    <citation type="submission" date="2013-07" db="EMBL/GenBank/DDBJ databases">
        <title>Completed genome of Sphingomonas sanxanigenens NX02.</title>
        <authorList>
            <person name="Ma T."/>
            <person name="Huang H."/>
            <person name="Wu M."/>
            <person name="Li X."/>
            <person name="Li G."/>
        </authorList>
    </citation>
    <scope>NUCLEOTIDE SEQUENCE [LARGE SCALE GENOMIC DNA]</scope>
    <source>
        <strain evidence="2 3">NX02</strain>
    </source>
</reference>
<organism evidence="2 3">
    <name type="scientific">Sphingomonas sanxanigenens DSM 19645 = NX02</name>
    <dbReference type="NCBI Taxonomy" id="1123269"/>
    <lineage>
        <taxon>Bacteria</taxon>
        <taxon>Pseudomonadati</taxon>
        <taxon>Pseudomonadota</taxon>
        <taxon>Alphaproteobacteria</taxon>
        <taxon>Sphingomonadales</taxon>
        <taxon>Sphingomonadaceae</taxon>
        <taxon>Sphingomonas</taxon>
    </lineage>
</organism>
<dbReference type="InterPro" id="IPR012349">
    <property type="entry name" value="Split_barrel_FMN-bd"/>
</dbReference>
<dbReference type="HOGENOM" id="CLU_091428_3_0_5"/>
<proteinExistence type="predicted"/>
<accession>W0AG69</accession>
<dbReference type="AlphaFoldDB" id="W0AG69"/>
<dbReference type="PANTHER" id="PTHR34818">
    <property type="entry name" value="PROTEIN BLI-3"/>
    <property type="match status" value="1"/>
</dbReference>
<dbReference type="PANTHER" id="PTHR34818:SF1">
    <property type="entry name" value="PROTEIN BLI-3"/>
    <property type="match status" value="1"/>
</dbReference>
<dbReference type="InterPro" id="IPR052917">
    <property type="entry name" value="Stress-Dev_Protein"/>
</dbReference>
<evidence type="ECO:0000259" key="1">
    <source>
        <dbReference type="Pfam" id="PF16242"/>
    </source>
</evidence>
<protein>
    <recommendedName>
        <fullName evidence="1">General stress protein FMN-binding split barrel domain-containing protein</fullName>
    </recommendedName>
</protein>
<evidence type="ECO:0000313" key="2">
    <source>
        <dbReference type="EMBL" id="AHE56101.1"/>
    </source>
</evidence>
<sequence>MSGEDEASRRLAVARRIVDAVTFCAAATPDGQGGVSARVIQPRRVGEDWTVDILTNRRCRKVREVEAAGRLTLLYQHDESRGYASLSGPAEVVEDRALKRATWTPAHDRWNRGGPDNPETLYLRMRVERIELWSAGEDVMPEPEGYSAAVLVRDADGWRVEAT</sequence>
<dbReference type="InterPro" id="IPR038725">
    <property type="entry name" value="YdaG_split_barrel_FMN-bd"/>
</dbReference>
<name>W0AG69_9SPHN</name>
<dbReference type="EMBL" id="CP006644">
    <property type="protein sequence ID" value="AHE56101.1"/>
    <property type="molecule type" value="Genomic_DNA"/>
</dbReference>
<evidence type="ECO:0000313" key="3">
    <source>
        <dbReference type="Proteomes" id="UP000018851"/>
    </source>
</evidence>
<dbReference type="Gene3D" id="2.30.110.10">
    <property type="entry name" value="Electron Transport, Fmn-binding Protein, Chain A"/>
    <property type="match status" value="1"/>
</dbReference>
<dbReference type="Pfam" id="PF16242">
    <property type="entry name" value="Pyrid_ox_like"/>
    <property type="match status" value="1"/>
</dbReference>
<dbReference type="eggNOG" id="COG3871">
    <property type="taxonomic scope" value="Bacteria"/>
</dbReference>
<dbReference type="SUPFAM" id="SSF50475">
    <property type="entry name" value="FMN-binding split barrel"/>
    <property type="match status" value="1"/>
</dbReference>
<dbReference type="RefSeq" id="WP_025294231.1">
    <property type="nucleotide sequence ID" value="NZ_CP006644.1"/>
</dbReference>
<feature type="domain" description="General stress protein FMN-binding split barrel" evidence="1">
    <location>
        <begin position="17"/>
        <end position="136"/>
    </location>
</feature>
<keyword evidence="3" id="KW-1185">Reference proteome</keyword>
<dbReference type="PATRIC" id="fig|1123269.5.peg.4381"/>
<dbReference type="Proteomes" id="UP000018851">
    <property type="component" value="Chromosome"/>
</dbReference>
<dbReference type="OrthoDB" id="1432662at2"/>
<dbReference type="KEGG" id="ssan:NX02_22405"/>